<proteinExistence type="predicted"/>
<reference evidence="1 2" key="1">
    <citation type="journal article" date="2021" name="BMC Biol.">
        <title>Horizontally acquired antibacterial genes associated with adaptive radiation of ladybird beetles.</title>
        <authorList>
            <person name="Li H.S."/>
            <person name="Tang X.F."/>
            <person name="Huang Y.H."/>
            <person name="Xu Z.Y."/>
            <person name="Chen M.L."/>
            <person name="Du X.Y."/>
            <person name="Qiu B.Y."/>
            <person name="Chen P.T."/>
            <person name="Zhang W."/>
            <person name="Slipinski A."/>
            <person name="Escalona H.E."/>
            <person name="Waterhouse R.M."/>
            <person name="Zwick A."/>
            <person name="Pang H."/>
        </authorList>
    </citation>
    <scope>NUCLEOTIDE SEQUENCE [LARGE SCALE GENOMIC DNA]</scope>
    <source>
        <strain evidence="1">SYSU2018</strain>
    </source>
</reference>
<evidence type="ECO:0008006" key="3">
    <source>
        <dbReference type="Google" id="ProtNLM"/>
    </source>
</evidence>
<gene>
    <name evidence="1" type="ORF">HHI36_016981</name>
</gene>
<dbReference type="EMBL" id="JABFTP020000124">
    <property type="protein sequence ID" value="KAL3279471.1"/>
    <property type="molecule type" value="Genomic_DNA"/>
</dbReference>
<name>A0ABD2NL85_9CUCU</name>
<accession>A0ABD2NL85</accession>
<comment type="caution">
    <text evidence="1">The sequence shown here is derived from an EMBL/GenBank/DDBJ whole genome shotgun (WGS) entry which is preliminary data.</text>
</comment>
<dbReference type="AlphaFoldDB" id="A0ABD2NL85"/>
<evidence type="ECO:0000313" key="2">
    <source>
        <dbReference type="Proteomes" id="UP001516400"/>
    </source>
</evidence>
<evidence type="ECO:0000313" key="1">
    <source>
        <dbReference type="EMBL" id="KAL3279471.1"/>
    </source>
</evidence>
<organism evidence="1 2">
    <name type="scientific">Cryptolaemus montrouzieri</name>
    <dbReference type="NCBI Taxonomy" id="559131"/>
    <lineage>
        <taxon>Eukaryota</taxon>
        <taxon>Metazoa</taxon>
        <taxon>Ecdysozoa</taxon>
        <taxon>Arthropoda</taxon>
        <taxon>Hexapoda</taxon>
        <taxon>Insecta</taxon>
        <taxon>Pterygota</taxon>
        <taxon>Neoptera</taxon>
        <taxon>Endopterygota</taxon>
        <taxon>Coleoptera</taxon>
        <taxon>Polyphaga</taxon>
        <taxon>Cucujiformia</taxon>
        <taxon>Coccinelloidea</taxon>
        <taxon>Coccinellidae</taxon>
        <taxon>Scymninae</taxon>
        <taxon>Scymnini</taxon>
        <taxon>Cryptolaemus</taxon>
    </lineage>
</organism>
<protein>
    <recommendedName>
        <fullName evidence="3">Metallothionein</fullName>
    </recommendedName>
</protein>
<keyword evidence="2" id="KW-1185">Reference proteome</keyword>
<dbReference type="Proteomes" id="UP001516400">
    <property type="component" value="Unassembled WGS sequence"/>
</dbReference>
<sequence length="77" mass="8507">MSETEERNESSCCLKDNQDLGCYCQGCQCCKAGETNTEANKSENCKCCGSESKCCDQNCQCGRDCGCPFVKQNYKCK</sequence>